<organism evidence="2 3">
    <name type="scientific">Metschnikowia pulcherrima</name>
    <dbReference type="NCBI Taxonomy" id="27326"/>
    <lineage>
        <taxon>Eukaryota</taxon>
        <taxon>Fungi</taxon>
        <taxon>Dikarya</taxon>
        <taxon>Ascomycota</taxon>
        <taxon>Saccharomycotina</taxon>
        <taxon>Pichiomycetes</taxon>
        <taxon>Metschnikowiaceae</taxon>
        <taxon>Metschnikowia</taxon>
    </lineage>
</organism>
<gene>
    <name evidence="2" type="ORF">HF325_004077</name>
</gene>
<keyword evidence="1" id="KW-0472">Membrane</keyword>
<evidence type="ECO:0000256" key="1">
    <source>
        <dbReference type="SAM" id="Phobius"/>
    </source>
</evidence>
<protein>
    <submittedName>
        <fullName evidence="2">Uncharacterized protein</fullName>
    </submittedName>
</protein>
<dbReference type="EMBL" id="JACBPP010000005">
    <property type="protein sequence ID" value="KAF8001576.1"/>
    <property type="molecule type" value="Genomic_DNA"/>
</dbReference>
<keyword evidence="1" id="KW-0812">Transmembrane</keyword>
<dbReference type="Proteomes" id="UP000649328">
    <property type="component" value="Unassembled WGS sequence"/>
</dbReference>
<dbReference type="AlphaFoldDB" id="A0A8H7GRX3"/>
<name>A0A8H7GRX3_9ASCO</name>
<sequence>MRDLADNLDKMAFRSRDLLKKIDELDEQLRIFKSKIDSESLAKLGGMISRVLHSEKFDRVFQNQDEKLQIVKSLTGSEQLHDERESVSSSSGWCIRQFVVFIYEIALIVLSLFHFDRSKMNLDRIRDQYRKLDPNRKYMRRAYKFVGRIDTCDEAATDSDGN</sequence>
<comment type="caution">
    <text evidence="2">The sequence shown here is derived from an EMBL/GenBank/DDBJ whole genome shotgun (WGS) entry which is preliminary data.</text>
</comment>
<evidence type="ECO:0000313" key="2">
    <source>
        <dbReference type="EMBL" id="KAF8001576.1"/>
    </source>
</evidence>
<evidence type="ECO:0000313" key="3">
    <source>
        <dbReference type="Proteomes" id="UP000649328"/>
    </source>
</evidence>
<keyword evidence="1" id="KW-1133">Transmembrane helix</keyword>
<reference evidence="2" key="1">
    <citation type="submission" date="2020-10" db="EMBL/GenBank/DDBJ databases">
        <title>The Whole-Genome Sequence of Metschnikowia persimmonesis, a Novel Endophytic Yeast Species Isolated from Medicinal Plant Diospyros kaki Thumb.</title>
        <authorList>
            <person name="Rahmat E."/>
            <person name="Kang Y."/>
        </authorList>
    </citation>
    <scope>NUCLEOTIDE SEQUENCE</scope>
    <source>
        <strain evidence="2">KIOM G15050</strain>
    </source>
</reference>
<proteinExistence type="predicted"/>
<keyword evidence="3" id="KW-1185">Reference proteome</keyword>
<accession>A0A8H7GRX3</accession>
<feature type="transmembrane region" description="Helical" evidence="1">
    <location>
        <begin position="95"/>
        <end position="115"/>
    </location>
</feature>